<reference evidence="1" key="1">
    <citation type="submission" date="2021-06" db="EMBL/GenBank/DDBJ databases">
        <authorList>
            <person name="Kallberg Y."/>
            <person name="Tangrot J."/>
            <person name="Rosling A."/>
        </authorList>
    </citation>
    <scope>NUCLEOTIDE SEQUENCE</scope>
    <source>
        <strain evidence="1">MA461A</strain>
    </source>
</reference>
<feature type="non-terminal residue" evidence="1">
    <location>
        <position position="1"/>
    </location>
</feature>
<dbReference type="EMBL" id="CAJVQC010018900">
    <property type="protein sequence ID" value="CAG8696924.1"/>
    <property type="molecule type" value="Genomic_DNA"/>
</dbReference>
<evidence type="ECO:0000313" key="1">
    <source>
        <dbReference type="EMBL" id="CAG8696924.1"/>
    </source>
</evidence>
<sequence length="71" mass="8204">NNQLHNEWILYNPIGNNTTIQLTPQLRDCMSEIIFNITTYDETIGALQIIETQDHDSENEEKSDCSFEIST</sequence>
<proteinExistence type="predicted"/>
<protein>
    <submittedName>
        <fullName evidence="1">13419_t:CDS:1</fullName>
    </submittedName>
</protein>
<evidence type="ECO:0000313" key="2">
    <source>
        <dbReference type="Proteomes" id="UP000789920"/>
    </source>
</evidence>
<organism evidence="1 2">
    <name type="scientific">Racocetra persica</name>
    <dbReference type="NCBI Taxonomy" id="160502"/>
    <lineage>
        <taxon>Eukaryota</taxon>
        <taxon>Fungi</taxon>
        <taxon>Fungi incertae sedis</taxon>
        <taxon>Mucoromycota</taxon>
        <taxon>Glomeromycotina</taxon>
        <taxon>Glomeromycetes</taxon>
        <taxon>Diversisporales</taxon>
        <taxon>Gigasporaceae</taxon>
        <taxon>Racocetra</taxon>
    </lineage>
</organism>
<name>A0ACA9P802_9GLOM</name>
<accession>A0ACA9P802</accession>
<dbReference type="Proteomes" id="UP000789920">
    <property type="component" value="Unassembled WGS sequence"/>
</dbReference>
<comment type="caution">
    <text evidence="1">The sequence shown here is derived from an EMBL/GenBank/DDBJ whole genome shotgun (WGS) entry which is preliminary data.</text>
</comment>
<keyword evidence="2" id="KW-1185">Reference proteome</keyword>
<gene>
    <name evidence="1" type="ORF">RPERSI_LOCUS9827</name>
</gene>